<comment type="caution">
    <text evidence="1">The sequence shown here is derived from an EMBL/GenBank/DDBJ whole genome shotgun (WGS) entry which is preliminary data.</text>
</comment>
<reference evidence="1 2" key="1">
    <citation type="submission" date="2024-06" db="EMBL/GenBank/DDBJ databases">
        <title>Genomic Encyclopedia of Type Strains, Phase IV (KMG-IV): sequencing the most valuable type-strain genomes for metagenomic binning, comparative biology and taxonomic classification.</title>
        <authorList>
            <person name="Goeker M."/>
        </authorList>
    </citation>
    <scope>NUCLEOTIDE SEQUENCE [LARGE SCALE GENOMIC DNA]</scope>
    <source>
        <strain evidence="1 2">DSM 23649</strain>
    </source>
</reference>
<evidence type="ECO:0000313" key="1">
    <source>
        <dbReference type="EMBL" id="MET3589849.1"/>
    </source>
</evidence>
<accession>A0ABV2HH40</accession>
<organism evidence="1 2">
    <name type="scientific">Bartonella silvatica</name>
    <dbReference type="NCBI Taxonomy" id="357760"/>
    <lineage>
        <taxon>Bacteria</taxon>
        <taxon>Pseudomonadati</taxon>
        <taxon>Pseudomonadota</taxon>
        <taxon>Alphaproteobacteria</taxon>
        <taxon>Hyphomicrobiales</taxon>
        <taxon>Bartonellaceae</taxon>
        <taxon>Bartonella</taxon>
    </lineage>
</organism>
<proteinExistence type="predicted"/>
<gene>
    <name evidence="1" type="ORF">ABID23_000937</name>
</gene>
<keyword evidence="2" id="KW-1185">Reference proteome</keyword>
<evidence type="ECO:0000313" key="2">
    <source>
        <dbReference type="Proteomes" id="UP001549086"/>
    </source>
</evidence>
<sequence>MGTGKVIAVGVLALNACFSDTQKKASVCAFVMKTIFKSILQSRMDALAVALSRTHEI</sequence>
<dbReference type="EMBL" id="JBEPLI010000008">
    <property type="protein sequence ID" value="MET3589849.1"/>
    <property type="molecule type" value="Genomic_DNA"/>
</dbReference>
<evidence type="ECO:0008006" key="3">
    <source>
        <dbReference type="Google" id="ProtNLM"/>
    </source>
</evidence>
<dbReference type="Proteomes" id="UP001549086">
    <property type="component" value="Unassembled WGS sequence"/>
</dbReference>
<protein>
    <recommendedName>
        <fullName evidence="3">Lipoprotein</fullName>
    </recommendedName>
</protein>
<dbReference type="RefSeq" id="WP_354189742.1">
    <property type="nucleotide sequence ID" value="NZ_JBEPLI010000008.1"/>
</dbReference>
<name>A0ABV2HH40_9HYPH</name>